<keyword evidence="3" id="KW-0547">Nucleotide-binding</keyword>
<comment type="similarity">
    <text evidence="3">Belongs to the MoaD family. MOCS2A subfamily.</text>
</comment>
<dbReference type="PANTHER" id="PTHR42951:SF4">
    <property type="entry name" value="ACYL-COENZYME A THIOESTERASE MBLAC2"/>
    <property type="match status" value="1"/>
</dbReference>
<dbReference type="PANTHER" id="PTHR42951">
    <property type="entry name" value="METALLO-BETA-LACTAMASE DOMAIN-CONTAINING"/>
    <property type="match status" value="1"/>
</dbReference>
<evidence type="ECO:0000256" key="2">
    <source>
        <dbReference type="ARBA" id="ARBA00023150"/>
    </source>
</evidence>
<name>A0A9P7D4U0_9AGAM</name>
<dbReference type="Gene3D" id="3.60.15.10">
    <property type="entry name" value="Ribonuclease Z/Hydroxyacylglutathione hydrolase-like"/>
    <property type="match status" value="1"/>
</dbReference>
<evidence type="ECO:0000259" key="4">
    <source>
        <dbReference type="SMART" id="SM00849"/>
    </source>
</evidence>
<dbReference type="GO" id="GO:0006777">
    <property type="term" value="P:Mo-molybdopterin cofactor biosynthetic process"/>
    <property type="evidence" value="ECO:0007669"/>
    <property type="project" value="UniProtKB-UniRule"/>
</dbReference>
<comment type="PTM">
    <text evidence="3">C-terminal thiocarboxylation occurs in 2 steps, it is first acyl-adenylated (-COAMP) via the hesA/moeB/thiF part of UBA4, then thiocarboxylated (-COSH) via the rhodanese domain of UBA4.</text>
</comment>
<comment type="function">
    <text evidence="3">Acts as a sulfur carrier required for molybdopterin biosynthesis. Component of the molybdopterin synthase complex that catalyzes the conversion of precursor Z into molybdopterin by mediating the incorporation of 2 sulfur atoms into precursor Z to generate a dithiolene group. In the complex, serves as sulfur donor by being thiocarboxylated (-COSH) at its C-terminus by UBA4. After interaction with MOCS2B, the sulfur is then transferred to precursor Z to form molybdopterin.</text>
</comment>
<dbReference type="InterPro" id="IPR001279">
    <property type="entry name" value="Metallo-B-lactamas"/>
</dbReference>
<keyword evidence="6" id="KW-1185">Reference proteome</keyword>
<dbReference type="OrthoDB" id="3341310at2759"/>
<dbReference type="InterPro" id="IPR028887">
    <property type="entry name" value="MOCS2A_euk"/>
</dbReference>
<organism evidence="5 6">
    <name type="scientific">Suillus placidus</name>
    <dbReference type="NCBI Taxonomy" id="48579"/>
    <lineage>
        <taxon>Eukaryota</taxon>
        <taxon>Fungi</taxon>
        <taxon>Dikarya</taxon>
        <taxon>Basidiomycota</taxon>
        <taxon>Agaricomycotina</taxon>
        <taxon>Agaricomycetes</taxon>
        <taxon>Agaricomycetidae</taxon>
        <taxon>Boletales</taxon>
        <taxon>Suillineae</taxon>
        <taxon>Suillaceae</taxon>
        <taxon>Suillus</taxon>
    </lineage>
</organism>
<proteinExistence type="inferred from homology"/>
<evidence type="ECO:0000256" key="3">
    <source>
        <dbReference type="HAMAP-Rule" id="MF_03051"/>
    </source>
</evidence>
<dbReference type="SUPFAM" id="SSF54285">
    <property type="entry name" value="MoaD/ThiS"/>
    <property type="match status" value="1"/>
</dbReference>
<dbReference type="InterPro" id="IPR016155">
    <property type="entry name" value="Mopterin_synth/thiamin_S_b"/>
</dbReference>
<evidence type="ECO:0000313" key="5">
    <source>
        <dbReference type="EMBL" id="KAG1779148.1"/>
    </source>
</evidence>
<feature type="modified residue" description="1-thioglycine; alternate" evidence="3">
    <location>
        <position position="89"/>
    </location>
</feature>
<comment type="subunit">
    <text evidence="3">Heterotetramer; composed of 2 small (MOCS2A) and 2 large (MOCS2B) subunits.</text>
</comment>
<dbReference type="CDD" id="cd00754">
    <property type="entry name" value="Ubl_MoaD"/>
    <property type="match status" value="1"/>
</dbReference>
<reference evidence="5" key="1">
    <citation type="journal article" date="2020" name="New Phytol.">
        <title>Comparative genomics reveals dynamic genome evolution in host specialist ectomycorrhizal fungi.</title>
        <authorList>
            <person name="Lofgren L.A."/>
            <person name="Nguyen N.H."/>
            <person name="Vilgalys R."/>
            <person name="Ruytinx J."/>
            <person name="Liao H.L."/>
            <person name="Branco S."/>
            <person name="Kuo A."/>
            <person name="LaButti K."/>
            <person name="Lipzen A."/>
            <person name="Andreopoulos W."/>
            <person name="Pangilinan J."/>
            <person name="Riley R."/>
            <person name="Hundley H."/>
            <person name="Na H."/>
            <person name="Barry K."/>
            <person name="Grigoriev I.V."/>
            <person name="Stajich J.E."/>
            <person name="Kennedy P.G."/>
        </authorList>
    </citation>
    <scope>NUCLEOTIDE SEQUENCE</scope>
    <source>
        <strain evidence="5">DOB743</strain>
    </source>
</reference>
<protein>
    <recommendedName>
        <fullName evidence="3">Molybdopterin synthase sulfur carrier subunit</fullName>
    </recommendedName>
    <alternativeName>
        <fullName evidence="3">Molybdenum cofactor synthesis protein 2 small subunit</fullName>
    </alternativeName>
    <alternativeName>
        <fullName evidence="3">Molybdenum cofactor synthesis protein 2A</fullName>
        <shortName evidence="3">MOCS2A</shortName>
    </alternativeName>
    <alternativeName>
        <fullName evidence="3">Sulfur carrier protein MOCS2A</fullName>
    </alternativeName>
</protein>
<evidence type="ECO:0000256" key="1">
    <source>
        <dbReference type="ARBA" id="ARBA00022553"/>
    </source>
</evidence>
<comment type="subcellular location">
    <subcellularLocation>
        <location evidence="3">Cytoplasm</location>
    </subcellularLocation>
</comment>
<dbReference type="GO" id="GO:0030366">
    <property type="term" value="F:molybdopterin synthase activity"/>
    <property type="evidence" value="ECO:0007669"/>
    <property type="project" value="UniProtKB-UniRule"/>
</dbReference>
<sequence>MSQPEITVLYFAAASTATGLTEQSVTLPASQYPLSSLSGFLVSLHPDVGLDKILQSSQWSVNAEMVDNVEEVTLKGGEEVAVICPVSAGVLFVFFYLVTHRRPHSKSRLMIDDMEKGPSSENKQLPAFTARRLTQTTFLIVEWDDIFNEHPFIYAKVVPSANTILIMDTGCGGATHNPEIGLKSLREFIETVDVPDNNGKPLNEGGKMKYIVVESHCHYDHILGVEPFATDSPVLGSSHSPTFVSPENFPANSECNAQGLRTPIYELTLVPHLHEITSSSGLSMGLTVLHTPGHTPDELALWDADEKMLYAGDTLYEDDPIIFPTGGSLPVWFSTIDQLIELVKTQPDSENVMINCGHATALRPALEVLRTCRKFMENVVSGEEPLRRRYLRRGTWCVEFKEDKGRFSLICPERLVLEAKGEGVA</sequence>
<dbReference type="HAMAP" id="MF_03051">
    <property type="entry name" value="MOCS2A"/>
    <property type="match status" value="1"/>
</dbReference>
<dbReference type="Proteomes" id="UP000714275">
    <property type="component" value="Unassembled WGS sequence"/>
</dbReference>
<dbReference type="InterPro" id="IPR050855">
    <property type="entry name" value="NDM-1-like"/>
</dbReference>
<dbReference type="EMBL" id="JABBWD010000013">
    <property type="protein sequence ID" value="KAG1779148.1"/>
    <property type="molecule type" value="Genomic_DNA"/>
</dbReference>
<feature type="domain" description="Metallo-beta-lactamase" evidence="4">
    <location>
        <begin position="92"/>
        <end position="358"/>
    </location>
</feature>
<evidence type="ECO:0000313" key="6">
    <source>
        <dbReference type="Proteomes" id="UP000714275"/>
    </source>
</evidence>
<keyword evidence="3" id="KW-0963">Cytoplasm</keyword>
<keyword evidence="2 3" id="KW-0501">Molybdenum cofactor biosynthesis</keyword>
<accession>A0A9P7D4U0</accession>
<comment type="pathway">
    <text evidence="3">Cofactor biosynthesis; molybdopterin biosynthesis.</text>
</comment>
<dbReference type="InterPro" id="IPR012675">
    <property type="entry name" value="Beta-grasp_dom_sf"/>
</dbReference>
<dbReference type="GO" id="GO:0000166">
    <property type="term" value="F:nucleotide binding"/>
    <property type="evidence" value="ECO:0007669"/>
    <property type="project" value="UniProtKB-KW"/>
</dbReference>
<dbReference type="Pfam" id="PF00753">
    <property type="entry name" value="Lactamase_B"/>
    <property type="match status" value="1"/>
</dbReference>
<keyword evidence="1 3" id="KW-0597">Phosphoprotein</keyword>
<dbReference type="Gene3D" id="3.10.20.30">
    <property type="match status" value="1"/>
</dbReference>
<gene>
    <name evidence="5" type="ORF">EV702DRAFT_1195656</name>
</gene>
<feature type="modified residue" description="Glycyl adenylate; alternate" evidence="3">
    <location>
        <position position="89"/>
    </location>
</feature>
<dbReference type="SMART" id="SM00849">
    <property type="entry name" value="Lactamase_B"/>
    <property type="match status" value="1"/>
</dbReference>
<dbReference type="GO" id="GO:1990140">
    <property type="term" value="C:molybdopterin synthase complex"/>
    <property type="evidence" value="ECO:0007669"/>
    <property type="project" value="UniProtKB-UniRule"/>
</dbReference>
<comment type="caution">
    <text evidence="5">The sequence shown here is derived from an EMBL/GenBank/DDBJ whole genome shotgun (WGS) entry which is preliminary data.</text>
</comment>
<dbReference type="CDD" id="cd06262">
    <property type="entry name" value="metallo-hydrolase-like_MBL-fold"/>
    <property type="match status" value="1"/>
</dbReference>
<dbReference type="AlphaFoldDB" id="A0A9P7D4U0"/>
<dbReference type="InterPro" id="IPR036866">
    <property type="entry name" value="RibonucZ/Hydroxyglut_hydro"/>
</dbReference>
<dbReference type="SUPFAM" id="SSF56281">
    <property type="entry name" value="Metallo-hydrolase/oxidoreductase"/>
    <property type="match status" value="1"/>
</dbReference>